<dbReference type="AlphaFoldDB" id="A0A0E9V7I0"/>
<name>A0A0E9V7I0_ANGAN</name>
<protein>
    <submittedName>
        <fullName evidence="1">Uncharacterized protein</fullName>
    </submittedName>
</protein>
<reference evidence="1" key="2">
    <citation type="journal article" date="2015" name="Fish Shellfish Immunol.">
        <title>Early steps in the European eel (Anguilla anguilla)-Vibrio vulnificus interaction in the gills: Role of the RtxA13 toxin.</title>
        <authorList>
            <person name="Callol A."/>
            <person name="Pajuelo D."/>
            <person name="Ebbesson L."/>
            <person name="Teles M."/>
            <person name="MacKenzie S."/>
            <person name="Amaro C."/>
        </authorList>
    </citation>
    <scope>NUCLEOTIDE SEQUENCE</scope>
</reference>
<accession>A0A0E9V7I0</accession>
<organism evidence="1">
    <name type="scientific">Anguilla anguilla</name>
    <name type="common">European freshwater eel</name>
    <name type="synonym">Muraena anguilla</name>
    <dbReference type="NCBI Taxonomy" id="7936"/>
    <lineage>
        <taxon>Eukaryota</taxon>
        <taxon>Metazoa</taxon>
        <taxon>Chordata</taxon>
        <taxon>Craniata</taxon>
        <taxon>Vertebrata</taxon>
        <taxon>Euteleostomi</taxon>
        <taxon>Actinopterygii</taxon>
        <taxon>Neopterygii</taxon>
        <taxon>Teleostei</taxon>
        <taxon>Anguilliformes</taxon>
        <taxon>Anguillidae</taxon>
        <taxon>Anguilla</taxon>
    </lineage>
</organism>
<evidence type="ECO:0000313" key="1">
    <source>
        <dbReference type="EMBL" id="JAH73198.1"/>
    </source>
</evidence>
<sequence>MRMEKAYRCEMAGQATGSLQSRLYRL</sequence>
<proteinExistence type="predicted"/>
<dbReference type="EMBL" id="GBXM01035379">
    <property type="protein sequence ID" value="JAH73198.1"/>
    <property type="molecule type" value="Transcribed_RNA"/>
</dbReference>
<reference evidence="1" key="1">
    <citation type="submission" date="2014-11" db="EMBL/GenBank/DDBJ databases">
        <authorList>
            <person name="Amaro Gonzalez C."/>
        </authorList>
    </citation>
    <scope>NUCLEOTIDE SEQUENCE</scope>
</reference>